<accession>A0AAT9JMG9</accession>
<protein>
    <submittedName>
        <fullName evidence="1">Uncharacterized protein</fullName>
    </submittedName>
</protein>
<evidence type="ECO:0000313" key="1">
    <source>
        <dbReference type="EMBL" id="DBA55746.1"/>
    </source>
</evidence>
<dbReference type="EMBL" id="BK068103">
    <property type="protein sequence ID" value="DBA55746.1"/>
    <property type="molecule type" value="Genomic_DNA"/>
</dbReference>
<reference evidence="1" key="1">
    <citation type="journal article" date="2023" name="Microbiome">
        <title>Phages are unrecognized players in the ecology of the oral pathogen Porphyromonas gingivalis.</title>
        <authorList>
            <person name="Matrishin C.B."/>
            <person name="Haase E.M."/>
            <person name="Dewhirst F.E."/>
            <person name="Mark Welch J.L."/>
            <person name="Miranda-Sanchez F."/>
            <person name="Chen T."/>
            <person name="MacFarland D.C."/>
            <person name="Kauffman K.M."/>
        </authorList>
    </citation>
    <scope>NUCLEOTIDE SEQUENCE</scope>
</reference>
<sequence length="52" mass="5921">PVTPTGKRVTANKPSSYPFLYKKERDRYGTVPQQSRAAEVAKFFLTTHGKQH</sequence>
<name>A0AAT9JMG9_9CAUD</name>
<organism evidence="1">
    <name type="scientific">Porphyromonas phage phage022a_WW2931</name>
    <dbReference type="NCBI Taxonomy" id="3154112"/>
    <lineage>
        <taxon>Viruses</taxon>
        <taxon>Duplodnaviria</taxon>
        <taxon>Heunggongvirae</taxon>
        <taxon>Uroviricota</taxon>
        <taxon>Caudoviricetes</taxon>
        <taxon>Nixviridae</taxon>
        <taxon>Schifferlevirus</taxon>
        <taxon>Schifferlevirus pging00O</taxon>
    </lineage>
</organism>
<proteinExistence type="predicted"/>
<feature type="non-terminal residue" evidence="1">
    <location>
        <position position="1"/>
    </location>
</feature>
<reference evidence="1" key="2">
    <citation type="submission" date="2024-05" db="EMBL/GenBank/DDBJ databases">
        <authorList>
            <person name="Matrishin C.B."/>
            <person name="Kauffman K.M."/>
        </authorList>
    </citation>
    <scope>NUCLEOTIDE SEQUENCE</scope>
</reference>